<feature type="region of interest" description="Disordered" evidence="1">
    <location>
        <begin position="25"/>
        <end position="79"/>
    </location>
</feature>
<dbReference type="OrthoDB" id="785928at2759"/>
<sequence length="79" mass="8603">NVQRRSIALGLASVVVGLSVSDGNARAAARWPLPPPSEEKKDPNMSGVTEKVLVGKKRKEAMKESTSKLREKGKLIQDY</sequence>
<evidence type="ECO:0000313" key="4">
    <source>
        <dbReference type="Proteomes" id="UP000653305"/>
    </source>
</evidence>
<evidence type="ECO:0000256" key="2">
    <source>
        <dbReference type="SAM" id="SignalP"/>
    </source>
</evidence>
<comment type="caution">
    <text evidence="3">The sequence shown here is derived from an EMBL/GenBank/DDBJ whole genome shotgun (WGS) entry which is preliminary data.</text>
</comment>
<organism evidence="3 4">
    <name type="scientific">Phtheirospermum japonicum</name>
    <dbReference type="NCBI Taxonomy" id="374723"/>
    <lineage>
        <taxon>Eukaryota</taxon>
        <taxon>Viridiplantae</taxon>
        <taxon>Streptophyta</taxon>
        <taxon>Embryophyta</taxon>
        <taxon>Tracheophyta</taxon>
        <taxon>Spermatophyta</taxon>
        <taxon>Magnoliopsida</taxon>
        <taxon>eudicotyledons</taxon>
        <taxon>Gunneridae</taxon>
        <taxon>Pentapetalae</taxon>
        <taxon>asterids</taxon>
        <taxon>lamiids</taxon>
        <taxon>Lamiales</taxon>
        <taxon>Orobanchaceae</taxon>
        <taxon>Orobanchaceae incertae sedis</taxon>
        <taxon>Phtheirospermum</taxon>
    </lineage>
</organism>
<dbReference type="EMBL" id="BMAC01000047">
    <property type="protein sequence ID" value="GFP82600.1"/>
    <property type="molecule type" value="Genomic_DNA"/>
</dbReference>
<name>A0A830B4M7_9LAMI</name>
<proteinExistence type="predicted"/>
<dbReference type="AlphaFoldDB" id="A0A830B4M7"/>
<gene>
    <name evidence="3" type="ORF">PHJA_000403100</name>
</gene>
<feature type="compositionally biased region" description="Basic and acidic residues" evidence="1">
    <location>
        <begin position="61"/>
        <end position="79"/>
    </location>
</feature>
<feature type="non-terminal residue" evidence="3">
    <location>
        <position position="1"/>
    </location>
</feature>
<dbReference type="PANTHER" id="PTHR37182:SF2">
    <property type="entry name" value="F24J8.11 PROTEIN"/>
    <property type="match status" value="1"/>
</dbReference>
<reference evidence="3" key="1">
    <citation type="submission" date="2020-07" db="EMBL/GenBank/DDBJ databases">
        <title>Ethylene signaling mediates host invasion by parasitic plants.</title>
        <authorList>
            <person name="Yoshida S."/>
        </authorList>
    </citation>
    <scope>NUCLEOTIDE SEQUENCE</scope>
    <source>
        <strain evidence="3">Okayama</strain>
    </source>
</reference>
<dbReference type="PANTHER" id="PTHR37182">
    <property type="entry name" value="F24J8.11 PROTEIN"/>
    <property type="match status" value="1"/>
</dbReference>
<protein>
    <submittedName>
        <fullName evidence="3">Uncharacterized protein</fullName>
    </submittedName>
</protein>
<evidence type="ECO:0000313" key="3">
    <source>
        <dbReference type="EMBL" id="GFP82600.1"/>
    </source>
</evidence>
<feature type="chain" id="PRO_5032615543" evidence="2">
    <location>
        <begin position="18"/>
        <end position="79"/>
    </location>
</feature>
<dbReference type="Proteomes" id="UP000653305">
    <property type="component" value="Unassembled WGS sequence"/>
</dbReference>
<keyword evidence="4" id="KW-1185">Reference proteome</keyword>
<accession>A0A830B4M7</accession>
<feature type="signal peptide" evidence="2">
    <location>
        <begin position="1"/>
        <end position="17"/>
    </location>
</feature>
<keyword evidence="2" id="KW-0732">Signal</keyword>
<evidence type="ECO:0000256" key="1">
    <source>
        <dbReference type="SAM" id="MobiDB-lite"/>
    </source>
</evidence>